<dbReference type="Gene3D" id="2.40.10.10">
    <property type="entry name" value="Trypsin-like serine proteases"/>
    <property type="match status" value="1"/>
</dbReference>
<dbReference type="InterPro" id="IPR043504">
    <property type="entry name" value="Peptidase_S1_PA_chymotrypsin"/>
</dbReference>
<dbReference type="AlphaFoldDB" id="A0A8S4SAS6"/>
<dbReference type="EMBL" id="CAKXAJ010026031">
    <property type="protein sequence ID" value="CAH2252023.1"/>
    <property type="molecule type" value="Genomic_DNA"/>
</dbReference>
<dbReference type="Proteomes" id="UP000838756">
    <property type="component" value="Unassembled WGS sequence"/>
</dbReference>
<dbReference type="InterPro" id="IPR009003">
    <property type="entry name" value="Peptidase_S1_PA"/>
</dbReference>
<feature type="chain" id="PRO_5035854071" evidence="1">
    <location>
        <begin position="21"/>
        <end position="204"/>
    </location>
</feature>
<evidence type="ECO:0000313" key="3">
    <source>
        <dbReference type="Proteomes" id="UP000838756"/>
    </source>
</evidence>
<gene>
    <name evidence="2" type="primary">jg13849</name>
    <name evidence="2" type="ORF">PAEG_LOCUS22354</name>
</gene>
<sequence>MAAVMHLVVTISLVTTAIYGARIKRLNLTPYKVGGPVACISKNNKSGLCVHESVCNEEHTIMPGGTHEHDFGILVMESDAAFIEGKARGTCIDFQVPLEGDCVGYGFDNEGQITSTFLKVTKNSCGKNGSSKDAACGLSTEEVCIVAGGGPVLCQRKNEGSYLVGVARSACNSNNEVILGGISHSKEWIENELGLMDVPNDVYT</sequence>
<name>A0A8S4SAS6_9NEOP</name>
<evidence type="ECO:0000256" key="1">
    <source>
        <dbReference type="SAM" id="SignalP"/>
    </source>
</evidence>
<dbReference type="OrthoDB" id="7726766at2759"/>
<proteinExistence type="predicted"/>
<keyword evidence="3" id="KW-1185">Reference proteome</keyword>
<evidence type="ECO:0000313" key="2">
    <source>
        <dbReference type="EMBL" id="CAH2252023.1"/>
    </source>
</evidence>
<accession>A0A8S4SAS6</accession>
<keyword evidence="1" id="KW-0732">Signal</keyword>
<organism evidence="2 3">
    <name type="scientific">Pararge aegeria aegeria</name>
    <dbReference type="NCBI Taxonomy" id="348720"/>
    <lineage>
        <taxon>Eukaryota</taxon>
        <taxon>Metazoa</taxon>
        <taxon>Ecdysozoa</taxon>
        <taxon>Arthropoda</taxon>
        <taxon>Hexapoda</taxon>
        <taxon>Insecta</taxon>
        <taxon>Pterygota</taxon>
        <taxon>Neoptera</taxon>
        <taxon>Endopterygota</taxon>
        <taxon>Lepidoptera</taxon>
        <taxon>Glossata</taxon>
        <taxon>Ditrysia</taxon>
        <taxon>Papilionoidea</taxon>
        <taxon>Nymphalidae</taxon>
        <taxon>Satyrinae</taxon>
        <taxon>Satyrini</taxon>
        <taxon>Parargina</taxon>
        <taxon>Pararge</taxon>
    </lineage>
</organism>
<protein>
    <submittedName>
        <fullName evidence="2">Jg13849 protein</fullName>
    </submittedName>
</protein>
<reference evidence="2" key="1">
    <citation type="submission" date="2022-03" db="EMBL/GenBank/DDBJ databases">
        <authorList>
            <person name="Lindestad O."/>
        </authorList>
    </citation>
    <scope>NUCLEOTIDE SEQUENCE</scope>
</reference>
<feature type="signal peptide" evidence="1">
    <location>
        <begin position="1"/>
        <end position="20"/>
    </location>
</feature>
<comment type="caution">
    <text evidence="2">The sequence shown here is derived from an EMBL/GenBank/DDBJ whole genome shotgun (WGS) entry which is preliminary data.</text>
</comment>
<dbReference type="SUPFAM" id="SSF50494">
    <property type="entry name" value="Trypsin-like serine proteases"/>
    <property type="match status" value="1"/>
</dbReference>